<dbReference type="Pfam" id="PF04191">
    <property type="entry name" value="PEMT"/>
    <property type="match status" value="1"/>
</dbReference>
<keyword evidence="7" id="KW-1185">Reference proteome</keyword>
<reference evidence="6 7" key="1">
    <citation type="submission" date="2018-09" db="EMBL/GenBank/DDBJ databases">
        <title>Marinorhizobium profundi gen. nov., sp. nov., isolated from a deep-sea sediment sample from the New Britain Trench and proposal of Marinorhizobiaceae fam. nov. in the order Rhizobiales of the class Alphaproteobacteria.</title>
        <authorList>
            <person name="Cao J."/>
        </authorList>
    </citation>
    <scope>NUCLEOTIDE SEQUENCE [LARGE SCALE GENOMIC DNA]</scope>
    <source>
        <strain evidence="6 7">WS11</strain>
    </source>
</reference>
<comment type="subcellular location">
    <subcellularLocation>
        <location evidence="1">Endomembrane system</location>
        <topology evidence="1">Multi-pass membrane protein</topology>
    </subcellularLocation>
</comment>
<dbReference type="GO" id="GO:0032259">
    <property type="term" value="P:methylation"/>
    <property type="evidence" value="ECO:0007669"/>
    <property type="project" value="UniProtKB-KW"/>
</dbReference>
<dbReference type="PANTHER" id="PTHR12714:SF11">
    <property type="entry name" value="PROTEIN C-TERMINAL S-ISOPRENYLCYSTEINE CARBOXYL O-METHYLTRANSFERASE"/>
    <property type="match status" value="1"/>
</dbReference>
<keyword evidence="4 5" id="KW-0472">Membrane</keyword>
<feature type="transmembrane region" description="Helical" evidence="5">
    <location>
        <begin position="122"/>
        <end position="150"/>
    </location>
</feature>
<evidence type="ECO:0000256" key="1">
    <source>
        <dbReference type="ARBA" id="ARBA00004127"/>
    </source>
</evidence>
<evidence type="ECO:0000256" key="4">
    <source>
        <dbReference type="ARBA" id="ARBA00023136"/>
    </source>
</evidence>
<feature type="transmembrane region" description="Helical" evidence="5">
    <location>
        <begin position="6"/>
        <end position="26"/>
    </location>
</feature>
<evidence type="ECO:0000256" key="5">
    <source>
        <dbReference type="SAM" id="Phobius"/>
    </source>
</evidence>
<dbReference type="Proteomes" id="UP000268192">
    <property type="component" value="Chromosome"/>
</dbReference>
<protein>
    <submittedName>
        <fullName evidence="6">Isoprenylcysteine carboxylmethyltransferase family protein</fullName>
    </submittedName>
</protein>
<name>A0A3S9B9D0_9HYPH</name>
<organism evidence="6 7">
    <name type="scientific">Georhizobium profundi</name>
    <dbReference type="NCBI Taxonomy" id="2341112"/>
    <lineage>
        <taxon>Bacteria</taxon>
        <taxon>Pseudomonadati</taxon>
        <taxon>Pseudomonadota</taxon>
        <taxon>Alphaproteobacteria</taxon>
        <taxon>Hyphomicrobiales</taxon>
        <taxon>Rhizobiaceae</taxon>
        <taxon>Georhizobium</taxon>
    </lineage>
</organism>
<evidence type="ECO:0000313" key="6">
    <source>
        <dbReference type="EMBL" id="AZN73560.1"/>
    </source>
</evidence>
<dbReference type="Gene3D" id="1.20.120.1630">
    <property type="match status" value="1"/>
</dbReference>
<evidence type="ECO:0000256" key="3">
    <source>
        <dbReference type="ARBA" id="ARBA00022989"/>
    </source>
</evidence>
<feature type="transmembrane region" description="Helical" evidence="5">
    <location>
        <begin position="38"/>
        <end position="58"/>
    </location>
</feature>
<evidence type="ECO:0000256" key="2">
    <source>
        <dbReference type="ARBA" id="ARBA00022692"/>
    </source>
</evidence>
<dbReference type="AlphaFoldDB" id="A0A3S9B9D0"/>
<keyword evidence="6" id="KW-0489">Methyltransferase</keyword>
<dbReference type="PANTHER" id="PTHR12714">
    <property type="entry name" value="PROTEIN-S ISOPRENYLCYSTEINE O-METHYLTRANSFERASE"/>
    <property type="match status" value="1"/>
</dbReference>
<sequence>MNSQTLLDLASILLGLVVVGQFTWAMRFHFTTEKMPPAAKMISVISIAMIALFIYLLMTRVQPVGAHVAGLLMMIGASLLFVSAIRASKKARLWYVFEGRSPNTLVTDGPYRYLRHPFYVSYLVLWSGWALTTFSLVSILPVMIIALVYMRAAKGEEASIAASPLAHDYAAYKRRAGFFWPKFGSSS</sequence>
<accession>A0A3S9B9D0</accession>
<feature type="transmembrane region" description="Helical" evidence="5">
    <location>
        <begin position="64"/>
        <end position="85"/>
    </location>
</feature>
<keyword evidence="2 5" id="KW-0812">Transmembrane</keyword>
<evidence type="ECO:0000313" key="7">
    <source>
        <dbReference type="Proteomes" id="UP000268192"/>
    </source>
</evidence>
<dbReference type="OrthoDB" id="9816156at2"/>
<dbReference type="InterPro" id="IPR007318">
    <property type="entry name" value="Phopholipid_MeTrfase"/>
</dbReference>
<dbReference type="GO" id="GO:0012505">
    <property type="term" value="C:endomembrane system"/>
    <property type="evidence" value="ECO:0007669"/>
    <property type="project" value="UniProtKB-SubCell"/>
</dbReference>
<proteinExistence type="predicted"/>
<gene>
    <name evidence="6" type="ORF">D5400_03885</name>
</gene>
<dbReference type="KEGG" id="abaw:D5400_03885"/>
<keyword evidence="6" id="KW-0808">Transferase</keyword>
<keyword evidence="3 5" id="KW-1133">Transmembrane helix</keyword>
<dbReference type="EMBL" id="CP032509">
    <property type="protein sequence ID" value="AZN73560.1"/>
    <property type="molecule type" value="Genomic_DNA"/>
</dbReference>
<dbReference type="GO" id="GO:0008168">
    <property type="term" value="F:methyltransferase activity"/>
    <property type="evidence" value="ECO:0007669"/>
    <property type="project" value="UniProtKB-KW"/>
</dbReference>